<gene>
    <name evidence="2" type="ORF">AL00_20750</name>
</gene>
<comment type="caution">
    <text evidence="2">The sequence shown here is derived from an EMBL/GenBank/DDBJ whole genome shotgun (WGS) entry which is preliminary data.</text>
</comment>
<organism evidence="2 3">
    <name type="scientific">Sphingobium indicum F2</name>
    <dbReference type="NCBI Taxonomy" id="1450518"/>
    <lineage>
        <taxon>Bacteria</taxon>
        <taxon>Pseudomonadati</taxon>
        <taxon>Pseudomonadota</taxon>
        <taxon>Alphaproteobacteria</taxon>
        <taxon>Sphingomonadales</taxon>
        <taxon>Sphingomonadaceae</taxon>
        <taxon>Sphingobium</taxon>
    </lineage>
</organism>
<protein>
    <submittedName>
        <fullName evidence="2">Uncharacterized protein</fullName>
    </submittedName>
</protein>
<sequence>MHENESGGAVLDRAPKDRSGIKLELPDGPMVQLLVRDQAVGSVQEKDAQHLVRQRSHRGHEILAELGAGRVDRLRCQVGLQTLKEHVPGAEQDIRDRRVVTQNPLERFWRLGQDPSDAAEFLQQRGG</sequence>
<proteinExistence type="predicted"/>
<evidence type="ECO:0000313" key="3">
    <source>
        <dbReference type="Proteomes" id="UP000028135"/>
    </source>
</evidence>
<dbReference type="EMBL" id="JANF02000094">
    <property type="protein sequence ID" value="KER34578.1"/>
    <property type="molecule type" value="Genomic_DNA"/>
</dbReference>
<reference evidence="2 3" key="1">
    <citation type="submission" date="2014-05" db="EMBL/GenBank/DDBJ databases">
        <title>Genome Announcement of Sphingobium lucknowense F2.</title>
        <authorList>
            <person name="Lal R."/>
            <person name="Negi V."/>
            <person name="Lata P."/>
            <person name="Sangwan N."/>
            <person name="Gupta S.K."/>
            <person name="Rao D.L.N."/>
            <person name="Das S."/>
        </authorList>
    </citation>
    <scope>NUCLEOTIDE SEQUENCE [LARGE SCALE GENOMIC DNA]</scope>
    <source>
        <strain evidence="2 3">F2</strain>
    </source>
</reference>
<evidence type="ECO:0000313" key="2">
    <source>
        <dbReference type="EMBL" id="KER34578.1"/>
    </source>
</evidence>
<accession>A0A8E0WNM4</accession>
<feature type="compositionally biased region" description="Basic and acidic residues" evidence="1">
    <location>
        <begin position="13"/>
        <end position="24"/>
    </location>
</feature>
<dbReference type="AlphaFoldDB" id="A0A8E0WNM4"/>
<evidence type="ECO:0000256" key="1">
    <source>
        <dbReference type="SAM" id="MobiDB-lite"/>
    </source>
</evidence>
<dbReference type="Proteomes" id="UP000028135">
    <property type="component" value="Unassembled WGS sequence"/>
</dbReference>
<feature type="region of interest" description="Disordered" evidence="1">
    <location>
        <begin position="1"/>
        <end position="24"/>
    </location>
</feature>
<name>A0A8E0WNM4_9SPHN</name>